<gene>
    <name evidence="13" type="ORF">Fcan01_26812</name>
</gene>
<keyword evidence="9" id="KW-0539">Nucleus</keyword>
<dbReference type="Pfam" id="PF16622">
    <property type="entry name" value="zf-C2H2_11"/>
    <property type="match status" value="2"/>
</dbReference>
<comment type="caution">
    <text evidence="13">The sequence shown here is derived from an EMBL/GenBank/DDBJ whole genome shotgun (WGS) entry which is preliminary data.</text>
</comment>
<evidence type="ECO:0000259" key="12">
    <source>
        <dbReference type="PROSITE" id="PS50157"/>
    </source>
</evidence>
<protein>
    <submittedName>
        <fullName evidence="13">Zinc finger and BTB domain-containing protein 17</fullName>
    </submittedName>
</protein>
<feature type="region of interest" description="Disordered" evidence="11">
    <location>
        <begin position="109"/>
        <end position="132"/>
    </location>
</feature>
<accession>A0A226D0T4</accession>
<dbReference type="Pfam" id="PF12874">
    <property type="entry name" value="zf-met"/>
    <property type="match status" value="1"/>
</dbReference>
<keyword evidence="5" id="KW-0862">Zinc</keyword>
<keyword evidence="7" id="KW-0238">DNA-binding</keyword>
<evidence type="ECO:0000256" key="5">
    <source>
        <dbReference type="ARBA" id="ARBA00022833"/>
    </source>
</evidence>
<evidence type="ECO:0000256" key="11">
    <source>
        <dbReference type="SAM" id="MobiDB-lite"/>
    </source>
</evidence>
<keyword evidence="14" id="KW-1185">Reference proteome</keyword>
<evidence type="ECO:0000313" key="14">
    <source>
        <dbReference type="Proteomes" id="UP000198287"/>
    </source>
</evidence>
<reference evidence="13 14" key="1">
    <citation type="submission" date="2015-12" db="EMBL/GenBank/DDBJ databases">
        <title>The genome of Folsomia candida.</title>
        <authorList>
            <person name="Faddeeva A."/>
            <person name="Derks M.F."/>
            <person name="Anvar Y."/>
            <person name="Smit S."/>
            <person name="Van Straalen N."/>
            <person name="Roelofs D."/>
        </authorList>
    </citation>
    <scope>NUCLEOTIDE SEQUENCE [LARGE SCALE GENOMIC DNA]</scope>
    <source>
        <strain evidence="13 14">VU population</strain>
        <tissue evidence="13">Whole body</tissue>
    </source>
</reference>
<dbReference type="EMBL" id="LNIX01000046">
    <property type="protein sequence ID" value="OXA38327.1"/>
    <property type="molecule type" value="Genomic_DNA"/>
</dbReference>
<dbReference type="InterPro" id="IPR036236">
    <property type="entry name" value="Znf_C2H2_sf"/>
</dbReference>
<dbReference type="GO" id="GO:0005634">
    <property type="term" value="C:nucleus"/>
    <property type="evidence" value="ECO:0007669"/>
    <property type="project" value="UniProtKB-SubCell"/>
</dbReference>
<evidence type="ECO:0000256" key="4">
    <source>
        <dbReference type="ARBA" id="ARBA00022771"/>
    </source>
</evidence>
<evidence type="ECO:0000256" key="2">
    <source>
        <dbReference type="ARBA" id="ARBA00022723"/>
    </source>
</evidence>
<keyword evidence="4 10" id="KW-0863">Zinc-finger</keyword>
<dbReference type="PANTHER" id="PTHR24408">
    <property type="entry name" value="ZINC FINGER PROTEIN"/>
    <property type="match status" value="1"/>
</dbReference>
<dbReference type="PROSITE" id="PS50157">
    <property type="entry name" value="ZINC_FINGER_C2H2_2"/>
    <property type="match status" value="3"/>
</dbReference>
<evidence type="ECO:0000256" key="8">
    <source>
        <dbReference type="ARBA" id="ARBA00023163"/>
    </source>
</evidence>
<dbReference type="InterPro" id="IPR013087">
    <property type="entry name" value="Znf_C2H2_type"/>
</dbReference>
<dbReference type="SUPFAM" id="SSF57667">
    <property type="entry name" value="beta-beta-alpha zinc fingers"/>
    <property type="match status" value="2"/>
</dbReference>
<keyword evidence="2" id="KW-0479">Metal-binding</keyword>
<dbReference type="Pfam" id="PF00096">
    <property type="entry name" value="zf-C2H2"/>
    <property type="match status" value="1"/>
</dbReference>
<dbReference type="AlphaFoldDB" id="A0A226D0T4"/>
<evidence type="ECO:0000256" key="7">
    <source>
        <dbReference type="ARBA" id="ARBA00023125"/>
    </source>
</evidence>
<evidence type="ECO:0000256" key="6">
    <source>
        <dbReference type="ARBA" id="ARBA00023015"/>
    </source>
</evidence>
<evidence type="ECO:0000256" key="9">
    <source>
        <dbReference type="ARBA" id="ARBA00023242"/>
    </source>
</evidence>
<keyword evidence="3" id="KW-0677">Repeat</keyword>
<dbReference type="GO" id="GO:0043565">
    <property type="term" value="F:sequence-specific DNA binding"/>
    <property type="evidence" value="ECO:0007669"/>
    <property type="project" value="TreeGrafter"/>
</dbReference>
<dbReference type="OrthoDB" id="10004641at2759"/>
<dbReference type="PANTHER" id="PTHR24408:SF58">
    <property type="entry name" value="TRANSCRIPTION FACTOR (TFIIIA), PUTATIVE (AFU_ORTHOLOGUE AFUA_1G05150)-RELATED"/>
    <property type="match status" value="1"/>
</dbReference>
<dbReference type="PROSITE" id="PS00028">
    <property type="entry name" value="ZINC_FINGER_C2H2_1"/>
    <property type="match status" value="1"/>
</dbReference>
<feature type="domain" description="C2H2-type" evidence="12">
    <location>
        <begin position="286"/>
        <end position="313"/>
    </location>
</feature>
<name>A0A226D0T4_FOLCA</name>
<comment type="subcellular location">
    <subcellularLocation>
        <location evidence="1">Nucleus</location>
    </subcellularLocation>
</comment>
<dbReference type="GO" id="GO:0000981">
    <property type="term" value="F:DNA-binding transcription factor activity, RNA polymerase II-specific"/>
    <property type="evidence" value="ECO:0007669"/>
    <property type="project" value="TreeGrafter"/>
</dbReference>
<evidence type="ECO:0000256" key="3">
    <source>
        <dbReference type="ARBA" id="ARBA00022737"/>
    </source>
</evidence>
<dbReference type="GO" id="GO:0008270">
    <property type="term" value="F:zinc ion binding"/>
    <property type="evidence" value="ECO:0007669"/>
    <property type="project" value="UniProtKB-KW"/>
</dbReference>
<evidence type="ECO:0000256" key="1">
    <source>
        <dbReference type="ARBA" id="ARBA00004123"/>
    </source>
</evidence>
<dbReference type="Gene3D" id="3.30.160.60">
    <property type="entry name" value="Classic Zinc Finger"/>
    <property type="match status" value="3"/>
</dbReference>
<dbReference type="InterPro" id="IPR041697">
    <property type="entry name" value="Znf-C2H2_11"/>
</dbReference>
<proteinExistence type="predicted"/>
<evidence type="ECO:0000313" key="13">
    <source>
        <dbReference type="EMBL" id="OXA38327.1"/>
    </source>
</evidence>
<organism evidence="13 14">
    <name type="scientific">Folsomia candida</name>
    <name type="common">Springtail</name>
    <dbReference type="NCBI Taxonomy" id="158441"/>
    <lineage>
        <taxon>Eukaryota</taxon>
        <taxon>Metazoa</taxon>
        <taxon>Ecdysozoa</taxon>
        <taxon>Arthropoda</taxon>
        <taxon>Hexapoda</taxon>
        <taxon>Collembola</taxon>
        <taxon>Entomobryomorpha</taxon>
        <taxon>Isotomoidea</taxon>
        <taxon>Isotomidae</taxon>
        <taxon>Proisotominae</taxon>
        <taxon>Folsomia</taxon>
    </lineage>
</organism>
<evidence type="ECO:0000256" key="10">
    <source>
        <dbReference type="PROSITE-ProRule" id="PRU00042"/>
    </source>
</evidence>
<feature type="domain" description="C2H2-type" evidence="12">
    <location>
        <begin position="219"/>
        <end position="246"/>
    </location>
</feature>
<keyword evidence="6" id="KW-0805">Transcription regulation</keyword>
<dbReference type="SMART" id="SM00355">
    <property type="entry name" value="ZnF_C2H2"/>
    <property type="match status" value="8"/>
</dbReference>
<dbReference type="Proteomes" id="UP000198287">
    <property type="component" value="Unassembled WGS sequence"/>
</dbReference>
<keyword evidence="8" id="KW-0804">Transcription</keyword>
<feature type="domain" description="C2H2-type" evidence="12">
    <location>
        <begin position="250"/>
        <end position="268"/>
    </location>
</feature>
<sequence>MSPKTGENCSQGSDPSVFYQCDKCDSFFESKPLVVIHLSKTSHEKQGDKPNSTGWRTVPFPTPILKLDRVPEVTEVKDDPPQFAPPLFVPVKMAKYKFKTFPTLADPLGDIDSGNLGETMDDESSPPSSPDVLPEYSGLCPTCEKCKLSFSSTNALQRHQFLIINCADRAAELAKLRRRRHGPPKLKPRRCQVCGIMCRSQAHYDQHTKAHSFRNSGASTCDACGVAFYNTFSLERHQINGSCSKPKVGKECRKCGRTFTQSWSLKRHLENGSCFKISTRGGVAKKKCDTCGLSFTQSGSLKRHLENDSCFKGSTRGPGSAKKKCETCGLSFTQIGSLKRHLENDSCFKGPSRAVRIACDKCGLAFAQSRSLKFHLEKECCTSPGDESDVEAVHGQNLNDYASRNLTLRDGSQEDDVTPVVIKDEDILIATDWSELVGLTGDDEQVIEIYEGKNKHE</sequence>